<dbReference type="InterPro" id="IPR005586">
    <property type="entry name" value="ABC_trans_aux"/>
</dbReference>
<keyword evidence="1" id="KW-0732">Signal</keyword>
<dbReference type="Pfam" id="PF03886">
    <property type="entry name" value="ABC_trans_aux"/>
    <property type="match status" value="1"/>
</dbReference>
<reference evidence="3 4" key="1">
    <citation type="submission" date="2023-07" db="EMBL/GenBank/DDBJ databases">
        <title>Genomic Encyclopedia of Type Strains, Phase IV (KMG-IV): sequencing the most valuable type-strain genomes for metagenomic binning, comparative biology and taxonomic classification.</title>
        <authorList>
            <person name="Goeker M."/>
        </authorList>
    </citation>
    <scope>NUCLEOTIDE SEQUENCE [LARGE SCALE GENOMIC DNA]</scope>
    <source>
        <strain evidence="3 4">DSM 18695</strain>
    </source>
</reference>
<evidence type="ECO:0000259" key="2">
    <source>
        <dbReference type="Pfam" id="PF03886"/>
    </source>
</evidence>
<dbReference type="EMBL" id="JAUSVS010000002">
    <property type="protein sequence ID" value="MDQ0463764.1"/>
    <property type="molecule type" value="Genomic_DNA"/>
</dbReference>
<organism evidence="3 4">
    <name type="scientific">Caulobacter ginsengisoli</name>
    <dbReference type="NCBI Taxonomy" id="400775"/>
    <lineage>
        <taxon>Bacteria</taxon>
        <taxon>Pseudomonadati</taxon>
        <taxon>Pseudomonadota</taxon>
        <taxon>Alphaproteobacteria</taxon>
        <taxon>Caulobacterales</taxon>
        <taxon>Caulobacteraceae</taxon>
        <taxon>Caulobacter</taxon>
    </lineage>
</organism>
<dbReference type="Proteomes" id="UP001228905">
    <property type="component" value="Unassembled WGS sequence"/>
</dbReference>
<name>A0ABU0IP41_9CAUL</name>
<dbReference type="RefSeq" id="WP_307347929.1">
    <property type="nucleotide sequence ID" value="NZ_JAUSVS010000002.1"/>
</dbReference>
<gene>
    <name evidence="3" type="ORF">QO010_001535</name>
</gene>
<protein>
    <submittedName>
        <fullName evidence="3">Cholesterol transport system auxiliary component</fullName>
    </submittedName>
</protein>
<dbReference type="PROSITE" id="PS51257">
    <property type="entry name" value="PROKAR_LIPOPROTEIN"/>
    <property type="match status" value="1"/>
</dbReference>
<feature type="signal peptide" evidence="1">
    <location>
        <begin position="1"/>
        <end position="30"/>
    </location>
</feature>
<sequence>MSAQKNLGKALAIAAAALSLTGCVSLFPKADPAQLYRFEVSSPAAASSSATRFTVLRAPITFARAAAGDGILTVTSGEAAYIGGARWVSPASVLFDEAATRAFQDAGGPARLIGRGEIARSDAYLKLDVRTFETRYDQGAKAAPIVVIEVNATLTRNNQALVGTKTFTASARAGDNRVGPIVQAYDKAVSDVLGQLVGWVNTSGVTP</sequence>
<comment type="caution">
    <text evidence="3">The sequence shown here is derived from an EMBL/GenBank/DDBJ whole genome shotgun (WGS) entry which is preliminary data.</text>
</comment>
<feature type="chain" id="PRO_5046117002" evidence="1">
    <location>
        <begin position="31"/>
        <end position="207"/>
    </location>
</feature>
<feature type="domain" description="ABC-type transport auxiliary lipoprotein component" evidence="2">
    <location>
        <begin position="41"/>
        <end position="195"/>
    </location>
</feature>
<evidence type="ECO:0000256" key="1">
    <source>
        <dbReference type="SAM" id="SignalP"/>
    </source>
</evidence>
<dbReference type="Gene3D" id="3.40.50.10610">
    <property type="entry name" value="ABC-type transport auxiliary lipoprotein component"/>
    <property type="match status" value="1"/>
</dbReference>
<evidence type="ECO:0000313" key="4">
    <source>
        <dbReference type="Proteomes" id="UP001228905"/>
    </source>
</evidence>
<evidence type="ECO:0000313" key="3">
    <source>
        <dbReference type="EMBL" id="MDQ0463764.1"/>
    </source>
</evidence>
<proteinExistence type="predicted"/>
<dbReference type="SUPFAM" id="SSF159594">
    <property type="entry name" value="XCC0632-like"/>
    <property type="match status" value="1"/>
</dbReference>
<keyword evidence="4" id="KW-1185">Reference proteome</keyword>
<accession>A0ABU0IP41</accession>